<keyword evidence="2" id="KW-0719">Serine esterase</keyword>
<dbReference type="InterPro" id="IPR054579">
    <property type="entry name" value="GCE-like_dom"/>
</dbReference>
<feature type="domain" description="4-O-methyl-glucuronoyl methylesterase-like" evidence="6">
    <location>
        <begin position="191"/>
        <end position="342"/>
    </location>
</feature>
<dbReference type="EMBL" id="FPBA01000015">
    <property type="protein sequence ID" value="SFT89768.1"/>
    <property type="molecule type" value="Genomic_DNA"/>
</dbReference>
<protein>
    <recommendedName>
        <fullName evidence="6">4-O-methyl-glucuronoyl methylesterase-like domain-containing protein</fullName>
    </recommendedName>
</protein>
<feature type="region of interest" description="Disordered" evidence="5">
    <location>
        <begin position="378"/>
        <end position="405"/>
    </location>
</feature>
<accession>A0A1I7BRE9</accession>
<feature type="region of interest" description="Disordered" evidence="5">
    <location>
        <begin position="504"/>
        <end position="523"/>
    </location>
</feature>
<dbReference type="SUPFAM" id="SSF53474">
    <property type="entry name" value="alpha/beta-Hydrolases"/>
    <property type="match status" value="2"/>
</dbReference>
<organism evidence="7 8">
    <name type="scientific">Geodermatophilus amargosae</name>
    <dbReference type="NCBI Taxonomy" id="1296565"/>
    <lineage>
        <taxon>Bacteria</taxon>
        <taxon>Bacillati</taxon>
        <taxon>Actinomycetota</taxon>
        <taxon>Actinomycetes</taxon>
        <taxon>Geodermatophilales</taxon>
        <taxon>Geodermatophilaceae</taxon>
        <taxon>Geodermatophilus</taxon>
    </lineage>
</organism>
<gene>
    <name evidence="7" type="ORF">SAMN05660657_03791</name>
</gene>
<dbReference type="OrthoDB" id="5171482at2"/>
<dbReference type="RefSeq" id="WP_093581732.1">
    <property type="nucleotide sequence ID" value="NZ_FPBA01000015.1"/>
</dbReference>
<dbReference type="Gene3D" id="3.40.50.1820">
    <property type="entry name" value="alpha/beta hydrolase"/>
    <property type="match status" value="2"/>
</dbReference>
<dbReference type="AlphaFoldDB" id="A0A1I7BRE9"/>
<sequence length="669" mass="70122">MTQVTPGSRSRDGHVGRSATARRRRYTAELAGALPPSESFETWLSAGGDLAPDFSRLPARTGLWSPVDGVAGADGWPARRAVLRARWRRWLTGAPPPALRRTSVRVDRVRTAGRVEVRELVVGEGWSVRARLLLPVPAAGVARDVPVYLLQSSHGPWAEAALARGWGACLVSAADGDDDTEAVERVFPSVVAGRLAWRAWALSRVLDALKDQTGVDARRVLVGGHSRNGKTALLAAAFDDRFAGVVSSSSGVLGAIPARLCTDRHFGEGVELLTRHYPGWYHPRLRWFAGREHRLPTDAHELLALAAPRPVLVSVAVEDPVERVPAARAAVDAARDAFALLGRRDALELALRPGGHRAGESAVAAQLDWAQSVLGGSTRRPGRVPVAPSPVPWPADRVRPGPHPVRGPRLQAAVRAALGPGGRAARPGAVAIPVPRAGEDRLRTGDGVAVTVLRPPEGGSGRGLVLWLGPPCAATGWRAGYEQAEPLPELLAAAGWAVACHDPVGSGSRHGERPSPGSSPLGRMTADAAAVAAVAAAATGHDRVWVAAYGTGALVALHLFALHLFALDAGPEDVPVAGAVLAAPSCGEPLLRARPEYTLADLLAATADRPAVVLDPAWDPEAPAGAVAAACRAAGVPRVPLADWHRLSGATRSAMVDWLDVHGPRRALV</sequence>
<dbReference type="InterPro" id="IPR050261">
    <property type="entry name" value="FrsA_esterase"/>
</dbReference>
<evidence type="ECO:0000313" key="8">
    <source>
        <dbReference type="Proteomes" id="UP000199546"/>
    </source>
</evidence>
<evidence type="ECO:0000256" key="3">
    <source>
        <dbReference type="ARBA" id="ARBA00022729"/>
    </source>
</evidence>
<keyword evidence="3" id="KW-0732">Signal</keyword>
<proteinExistence type="inferred from homology"/>
<evidence type="ECO:0000256" key="5">
    <source>
        <dbReference type="SAM" id="MobiDB-lite"/>
    </source>
</evidence>
<dbReference type="GO" id="GO:0052689">
    <property type="term" value="F:carboxylic ester hydrolase activity"/>
    <property type="evidence" value="ECO:0007669"/>
    <property type="project" value="UniProtKB-KW"/>
</dbReference>
<keyword evidence="4" id="KW-0378">Hydrolase</keyword>
<evidence type="ECO:0000256" key="1">
    <source>
        <dbReference type="ARBA" id="ARBA00008645"/>
    </source>
</evidence>
<feature type="region of interest" description="Disordered" evidence="5">
    <location>
        <begin position="1"/>
        <end position="22"/>
    </location>
</feature>
<reference evidence="8" key="1">
    <citation type="submission" date="2016-10" db="EMBL/GenBank/DDBJ databases">
        <authorList>
            <person name="Varghese N."/>
            <person name="Submissions S."/>
        </authorList>
    </citation>
    <scope>NUCLEOTIDE SEQUENCE [LARGE SCALE GENOMIC DNA]</scope>
    <source>
        <strain evidence="8">DSM 46136</strain>
    </source>
</reference>
<evidence type="ECO:0000259" key="6">
    <source>
        <dbReference type="Pfam" id="PF22244"/>
    </source>
</evidence>
<dbReference type="PANTHER" id="PTHR22946">
    <property type="entry name" value="DIENELACTONE HYDROLASE DOMAIN-CONTAINING PROTEIN-RELATED"/>
    <property type="match status" value="1"/>
</dbReference>
<name>A0A1I7BRE9_9ACTN</name>
<keyword evidence="8" id="KW-1185">Reference proteome</keyword>
<dbReference type="Pfam" id="PF22244">
    <property type="entry name" value="GCE_fung"/>
    <property type="match status" value="1"/>
</dbReference>
<evidence type="ECO:0000313" key="7">
    <source>
        <dbReference type="EMBL" id="SFT89768.1"/>
    </source>
</evidence>
<dbReference type="Proteomes" id="UP000199546">
    <property type="component" value="Unassembled WGS sequence"/>
</dbReference>
<comment type="similarity">
    <text evidence="1">Belongs to the AB hydrolase superfamily.</text>
</comment>
<dbReference type="STRING" id="1296565.SAMN05660657_03791"/>
<evidence type="ECO:0000256" key="2">
    <source>
        <dbReference type="ARBA" id="ARBA00022487"/>
    </source>
</evidence>
<evidence type="ECO:0000256" key="4">
    <source>
        <dbReference type="ARBA" id="ARBA00022801"/>
    </source>
</evidence>
<dbReference type="PANTHER" id="PTHR22946:SF9">
    <property type="entry name" value="POLYKETIDE TRANSFERASE AF380"/>
    <property type="match status" value="1"/>
</dbReference>
<dbReference type="InterPro" id="IPR029058">
    <property type="entry name" value="AB_hydrolase_fold"/>
</dbReference>